<dbReference type="Pfam" id="PF08843">
    <property type="entry name" value="AbiEii"/>
    <property type="match status" value="1"/>
</dbReference>
<organism evidence="1 2">
    <name type="scientific">Streptomyces edwardsiae</name>
    <dbReference type="NCBI Taxonomy" id="3075527"/>
    <lineage>
        <taxon>Bacteria</taxon>
        <taxon>Bacillati</taxon>
        <taxon>Actinomycetota</taxon>
        <taxon>Actinomycetes</taxon>
        <taxon>Kitasatosporales</taxon>
        <taxon>Streptomycetaceae</taxon>
        <taxon>Streptomyces</taxon>
    </lineage>
</organism>
<dbReference type="InterPro" id="IPR014942">
    <property type="entry name" value="AbiEii"/>
</dbReference>
<evidence type="ECO:0000313" key="1">
    <source>
        <dbReference type="EMBL" id="MDT0405259.1"/>
    </source>
</evidence>
<dbReference type="Proteomes" id="UP001180503">
    <property type="component" value="Unassembled WGS sequence"/>
</dbReference>
<gene>
    <name evidence="1" type="ORF">RM528_25805</name>
</gene>
<proteinExistence type="predicted"/>
<evidence type="ECO:0000313" key="2">
    <source>
        <dbReference type="Proteomes" id="UP001180503"/>
    </source>
</evidence>
<dbReference type="GO" id="GO:0016740">
    <property type="term" value="F:transferase activity"/>
    <property type="evidence" value="ECO:0007669"/>
    <property type="project" value="UniProtKB-KW"/>
</dbReference>
<dbReference type="EMBL" id="JAVRFB010000023">
    <property type="protein sequence ID" value="MDT0405259.1"/>
    <property type="molecule type" value="Genomic_DNA"/>
</dbReference>
<comment type="caution">
    <text evidence="1">The sequence shown here is derived from an EMBL/GenBank/DDBJ whole genome shotgun (WGS) entry which is preliminary data.</text>
</comment>
<keyword evidence="1" id="KW-0808">Transferase</keyword>
<sequence>MRRPPPREPQRPTRRLLSDVLAVGTPYPLVITGGYAVQAHGLVDRLSQDLDVATENPAPMADIAEHLRRALTERGWRVTMIGVDPLAARLVAAAPDTGEDCEVDVLKENLWAAPLTTEYGPVLALDDVIGTKVRALADRGAVRDLIDVHAASVHHTATELERLGERHGRDEFRRQDLRDRLAGAEWYDDEEFASYGLTGEQITELRAWAQQWTRGGSGPVRYCRLAGTR</sequence>
<reference evidence="2" key="1">
    <citation type="submission" date="2023-07" db="EMBL/GenBank/DDBJ databases">
        <title>30 novel species of actinomycetes from the DSMZ collection.</title>
        <authorList>
            <person name="Nouioui I."/>
        </authorList>
    </citation>
    <scope>NUCLEOTIDE SEQUENCE [LARGE SCALE GENOMIC DNA]</scope>
    <source>
        <strain evidence="2">DSM 41635</strain>
    </source>
</reference>
<dbReference type="RefSeq" id="WP_051713959.1">
    <property type="nucleotide sequence ID" value="NZ_JAVRFB010000023.1"/>
</dbReference>
<protein>
    <submittedName>
        <fullName evidence="1">Nucleotidyl transferase AbiEii/AbiGii toxin family protein</fullName>
    </submittedName>
</protein>
<accession>A0ABU2QN24</accession>
<name>A0ABU2QN24_9ACTN</name>